<keyword evidence="2" id="KW-0812">Transmembrane</keyword>
<dbReference type="SUPFAM" id="SSF52833">
    <property type="entry name" value="Thioredoxin-like"/>
    <property type="match status" value="1"/>
</dbReference>
<keyword evidence="2" id="KW-0472">Membrane</keyword>
<dbReference type="EMBL" id="DWZD01000011">
    <property type="protein sequence ID" value="HJA78219.1"/>
    <property type="molecule type" value="Genomic_DNA"/>
</dbReference>
<reference evidence="3" key="2">
    <citation type="submission" date="2021-04" db="EMBL/GenBank/DDBJ databases">
        <authorList>
            <person name="Gilroy R."/>
        </authorList>
    </citation>
    <scope>NUCLEOTIDE SEQUENCE</scope>
    <source>
        <strain evidence="3">5032</strain>
    </source>
</reference>
<dbReference type="Proteomes" id="UP000823821">
    <property type="component" value="Unassembled WGS sequence"/>
</dbReference>
<evidence type="ECO:0000313" key="3">
    <source>
        <dbReference type="EMBL" id="HJA78219.1"/>
    </source>
</evidence>
<feature type="transmembrane region" description="Helical" evidence="2">
    <location>
        <begin position="52"/>
        <end position="75"/>
    </location>
</feature>
<reference evidence="3" key="1">
    <citation type="journal article" date="2021" name="PeerJ">
        <title>Extensive microbial diversity within the chicken gut microbiome revealed by metagenomics and culture.</title>
        <authorList>
            <person name="Gilroy R."/>
            <person name="Ravi A."/>
            <person name="Getino M."/>
            <person name="Pursley I."/>
            <person name="Horton D.L."/>
            <person name="Alikhan N.F."/>
            <person name="Baker D."/>
            <person name="Gharbi K."/>
            <person name="Hall N."/>
            <person name="Watson M."/>
            <person name="Adriaenssens E.M."/>
            <person name="Foster-Nyarko E."/>
            <person name="Jarju S."/>
            <person name="Secka A."/>
            <person name="Antonio M."/>
            <person name="Oren A."/>
            <person name="Chaudhuri R.R."/>
            <person name="La Ragione R."/>
            <person name="Hildebrand F."/>
            <person name="Pallen M.J."/>
        </authorList>
    </citation>
    <scope>NUCLEOTIDE SEQUENCE</scope>
    <source>
        <strain evidence="3">5032</strain>
    </source>
</reference>
<comment type="caution">
    <text evidence="3">The sequence shown here is derived from an EMBL/GenBank/DDBJ whole genome shotgun (WGS) entry which is preliminary data.</text>
</comment>
<feature type="region of interest" description="Disordered" evidence="1">
    <location>
        <begin position="279"/>
        <end position="343"/>
    </location>
</feature>
<evidence type="ECO:0000313" key="4">
    <source>
        <dbReference type="Proteomes" id="UP000823821"/>
    </source>
</evidence>
<organism evidence="3 4">
    <name type="scientific">Candidatus Desulfovibrio intestinavium</name>
    <dbReference type="NCBI Taxonomy" id="2838534"/>
    <lineage>
        <taxon>Bacteria</taxon>
        <taxon>Pseudomonadati</taxon>
        <taxon>Thermodesulfobacteriota</taxon>
        <taxon>Desulfovibrionia</taxon>
        <taxon>Desulfovibrionales</taxon>
        <taxon>Desulfovibrionaceae</taxon>
        <taxon>Desulfovibrio</taxon>
    </lineage>
</organism>
<evidence type="ECO:0000256" key="2">
    <source>
        <dbReference type="SAM" id="Phobius"/>
    </source>
</evidence>
<protein>
    <submittedName>
        <fullName evidence="3">Uncharacterized protein</fullName>
    </submittedName>
</protein>
<proteinExistence type="predicted"/>
<feature type="transmembrane region" description="Helical" evidence="2">
    <location>
        <begin position="134"/>
        <end position="151"/>
    </location>
</feature>
<sequence length="343" mass="35729">MKNSQGVMSGTLCLSLVAVVYCVWTAFGNDVNVCITEGCGLYQDTTVGGVSLWWIGAVAFAVLALLALVGAVRVGRILAGLALIGDILLLLLMAATAPCISCLGAAIFFAGVYACFRHTDIAQQGKGATGRRSLLVLCWLVLFLINAGASARQAASLWSISNPSGAPSVRVFYSPSCAACRQAIEALSGKVEAAFYPVAETPEDVFRIAAMREAVERGSSMTEALEVALKAENPGDLAVLSPDMLWLRLRILRNKAHVYLSGSQAVPFIEFHGLPSMLAQKPQRAPEPASSRPSAASLPLEPVTGGITPRNGAPGREAAAGQEGLSLDDPIAGSCGGLTPCPE</sequence>
<dbReference type="InterPro" id="IPR036249">
    <property type="entry name" value="Thioredoxin-like_sf"/>
</dbReference>
<name>A0A9D2HLU6_9BACT</name>
<accession>A0A9D2HLU6</accession>
<feature type="transmembrane region" description="Helical" evidence="2">
    <location>
        <begin position="87"/>
        <end position="114"/>
    </location>
</feature>
<dbReference type="AlphaFoldDB" id="A0A9D2HLU6"/>
<evidence type="ECO:0000256" key="1">
    <source>
        <dbReference type="SAM" id="MobiDB-lite"/>
    </source>
</evidence>
<feature type="compositionally biased region" description="Low complexity" evidence="1">
    <location>
        <begin position="286"/>
        <end position="302"/>
    </location>
</feature>
<gene>
    <name evidence="3" type="ORF">H9784_01420</name>
</gene>
<keyword evidence="2" id="KW-1133">Transmembrane helix</keyword>